<proteinExistence type="predicted"/>
<dbReference type="EMBL" id="CP159218">
    <property type="protein sequence ID" value="XCG65362.1"/>
    <property type="molecule type" value="Genomic_DNA"/>
</dbReference>
<name>A0AAU8DST0_9ACTN</name>
<dbReference type="AlphaFoldDB" id="A0AAU8DST0"/>
<sequence>MHHPWGDLRRRPHIILTWTPLPEQLAAVTDGREQIWMDTTLSQVERRCAICHELAHIDLGHECGDDPMLELAAAKLASRRLIRITDLESVFRWSQQPAEQADILWVTEPVLQVRLEHLHPAERGLLRRAVERHRESEQQWDRYFNDEMGIA</sequence>
<organism evidence="1">
    <name type="scientific">Nakamurella sp. A5-74</name>
    <dbReference type="NCBI Taxonomy" id="3158264"/>
    <lineage>
        <taxon>Bacteria</taxon>
        <taxon>Bacillati</taxon>
        <taxon>Actinomycetota</taxon>
        <taxon>Actinomycetes</taxon>
        <taxon>Nakamurellales</taxon>
        <taxon>Nakamurellaceae</taxon>
        <taxon>Nakamurella</taxon>
    </lineage>
</organism>
<reference evidence="1" key="1">
    <citation type="submission" date="2024-05" db="EMBL/GenBank/DDBJ databases">
        <authorList>
            <person name="Cai S.Y."/>
            <person name="Jin L.M."/>
            <person name="Li H.R."/>
        </authorList>
    </citation>
    <scope>NUCLEOTIDE SEQUENCE</scope>
    <source>
        <strain evidence="1">A5-74</strain>
    </source>
</reference>
<gene>
    <name evidence="1" type="ORF">ABLG96_08795</name>
</gene>
<protein>
    <submittedName>
        <fullName evidence="1">ImmA/IrrE family metallo-endopeptidase</fullName>
    </submittedName>
</protein>
<accession>A0AAU8DST0</accession>
<dbReference type="RefSeq" id="WP_353650967.1">
    <property type="nucleotide sequence ID" value="NZ_CP159218.1"/>
</dbReference>
<evidence type="ECO:0000313" key="1">
    <source>
        <dbReference type="EMBL" id="XCG65362.1"/>
    </source>
</evidence>